<dbReference type="Pfam" id="PF13365">
    <property type="entry name" value="Trypsin_2"/>
    <property type="match status" value="1"/>
</dbReference>
<sequence precursor="true">MGQISRTPSHHSRFAFAILCSCILLSSSQANAQVGKNSGLWKWTPIAEHHHSIVEIHSAGGVGTGVVVEIDETKPLKGGHEGYVLTAWHVVQDDNGEGLVKVKFRNGKRAKKCRIVHADEHKDVALLWVWVPDGVPASPVATDSIQGGDELEFAGLGGGSNLSCCIRHFSATASTPSSLEKIFADVPLLPGDSGGPVFNEKHEVVGIISGGWFWFNSGITTPTGTSIRTTWPARASNVGPLQTLISKKNEKLASTEAVNKKF</sequence>
<dbReference type="OrthoDB" id="275617at2"/>
<evidence type="ECO:0000313" key="2">
    <source>
        <dbReference type="EMBL" id="QEG21281.1"/>
    </source>
</evidence>
<accession>A0A5B9PE28</accession>
<keyword evidence="1" id="KW-0732">Signal</keyword>
<dbReference type="GO" id="GO:0006508">
    <property type="term" value="P:proteolysis"/>
    <property type="evidence" value="ECO:0007669"/>
    <property type="project" value="InterPro"/>
</dbReference>
<feature type="signal peptide" evidence="1">
    <location>
        <begin position="1"/>
        <end position="32"/>
    </location>
</feature>
<dbReference type="EMBL" id="CP042912">
    <property type="protein sequence ID" value="QEG21281.1"/>
    <property type="molecule type" value="Genomic_DNA"/>
</dbReference>
<dbReference type="KEGG" id="mff:MFFC18_11360"/>
<dbReference type="GO" id="GO:0004252">
    <property type="term" value="F:serine-type endopeptidase activity"/>
    <property type="evidence" value="ECO:0007669"/>
    <property type="project" value="InterPro"/>
</dbReference>
<dbReference type="InterPro" id="IPR043504">
    <property type="entry name" value="Peptidase_S1_PA_chymotrypsin"/>
</dbReference>
<dbReference type="AlphaFoldDB" id="A0A5B9PE28"/>
<name>A0A5B9PE28_9BACT</name>
<reference evidence="2 3" key="1">
    <citation type="submission" date="2019-08" db="EMBL/GenBank/DDBJ databases">
        <title>Deep-cultivation of Planctomycetes and their phenomic and genomic characterization uncovers novel biology.</title>
        <authorList>
            <person name="Wiegand S."/>
            <person name="Jogler M."/>
            <person name="Boedeker C."/>
            <person name="Pinto D."/>
            <person name="Vollmers J."/>
            <person name="Rivas-Marin E."/>
            <person name="Kohn T."/>
            <person name="Peeters S.H."/>
            <person name="Heuer A."/>
            <person name="Rast P."/>
            <person name="Oberbeckmann S."/>
            <person name="Bunk B."/>
            <person name="Jeske O."/>
            <person name="Meyerdierks A."/>
            <person name="Storesund J.E."/>
            <person name="Kallscheuer N."/>
            <person name="Luecker S."/>
            <person name="Lage O.M."/>
            <person name="Pohl T."/>
            <person name="Merkel B.J."/>
            <person name="Hornburger P."/>
            <person name="Mueller R.-W."/>
            <person name="Bruemmer F."/>
            <person name="Labrenz M."/>
            <person name="Spormann A.M."/>
            <person name="Op den Camp H."/>
            <person name="Overmann J."/>
            <person name="Amann R."/>
            <person name="Jetten M.S.M."/>
            <person name="Mascher T."/>
            <person name="Medema M.H."/>
            <person name="Devos D.P."/>
            <person name="Kaster A.-K."/>
            <person name="Ovreas L."/>
            <person name="Rohde M."/>
            <person name="Galperin M.Y."/>
            <person name="Jogler C."/>
        </authorList>
    </citation>
    <scope>NUCLEOTIDE SEQUENCE [LARGE SCALE GENOMIC DNA]</scope>
    <source>
        <strain evidence="2 3">FC18</strain>
    </source>
</reference>
<dbReference type="InterPro" id="IPR001940">
    <property type="entry name" value="Peptidase_S1C"/>
</dbReference>
<dbReference type="PANTHER" id="PTHR43019:SF23">
    <property type="entry name" value="PROTEASE DO-LIKE 5, CHLOROPLASTIC"/>
    <property type="match status" value="1"/>
</dbReference>
<dbReference type="RefSeq" id="WP_084416697.1">
    <property type="nucleotide sequence ID" value="NZ_CP042912.1"/>
</dbReference>
<dbReference type="Proteomes" id="UP000322214">
    <property type="component" value="Chromosome"/>
</dbReference>
<gene>
    <name evidence="2" type="ORF">MFFC18_11360</name>
</gene>
<proteinExistence type="predicted"/>
<protein>
    <submittedName>
        <fullName evidence="2">Trypsin</fullName>
    </submittedName>
</protein>
<dbReference type="PANTHER" id="PTHR43019">
    <property type="entry name" value="SERINE ENDOPROTEASE DEGS"/>
    <property type="match status" value="1"/>
</dbReference>
<evidence type="ECO:0000313" key="3">
    <source>
        <dbReference type="Proteomes" id="UP000322214"/>
    </source>
</evidence>
<evidence type="ECO:0000256" key="1">
    <source>
        <dbReference type="SAM" id="SignalP"/>
    </source>
</evidence>
<dbReference type="PRINTS" id="PR00834">
    <property type="entry name" value="PROTEASES2C"/>
</dbReference>
<dbReference type="SUPFAM" id="SSF50494">
    <property type="entry name" value="Trypsin-like serine proteases"/>
    <property type="match status" value="1"/>
</dbReference>
<keyword evidence="3" id="KW-1185">Reference proteome</keyword>
<feature type="chain" id="PRO_5023034959" evidence="1">
    <location>
        <begin position="33"/>
        <end position="262"/>
    </location>
</feature>
<dbReference type="Gene3D" id="2.40.10.10">
    <property type="entry name" value="Trypsin-like serine proteases"/>
    <property type="match status" value="2"/>
</dbReference>
<organism evidence="2 3">
    <name type="scientific">Mariniblastus fucicola</name>
    <dbReference type="NCBI Taxonomy" id="980251"/>
    <lineage>
        <taxon>Bacteria</taxon>
        <taxon>Pseudomonadati</taxon>
        <taxon>Planctomycetota</taxon>
        <taxon>Planctomycetia</taxon>
        <taxon>Pirellulales</taxon>
        <taxon>Pirellulaceae</taxon>
        <taxon>Mariniblastus</taxon>
    </lineage>
</organism>
<dbReference type="InterPro" id="IPR009003">
    <property type="entry name" value="Peptidase_S1_PA"/>
</dbReference>